<dbReference type="GO" id="GO:0000398">
    <property type="term" value="P:mRNA splicing, via spliceosome"/>
    <property type="evidence" value="ECO:0007669"/>
    <property type="project" value="TreeGrafter"/>
</dbReference>
<dbReference type="GO" id="GO:0030621">
    <property type="term" value="F:U4 snRNA binding"/>
    <property type="evidence" value="ECO:0007669"/>
    <property type="project" value="TreeGrafter"/>
</dbReference>
<feature type="repeat" description="WD" evidence="3">
    <location>
        <begin position="697"/>
        <end position="738"/>
    </location>
</feature>
<accession>A0A1W2FA04</accession>
<evidence type="ECO:0000256" key="4">
    <source>
        <dbReference type="SAM" id="Phobius"/>
    </source>
</evidence>
<evidence type="ECO:0000256" key="3">
    <source>
        <dbReference type="PROSITE-ProRule" id="PRU00221"/>
    </source>
</evidence>
<dbReference type="PROSITE" id="PS50082">
    <property type="entry name" value="WD_REPEATS_2"/>
    <property type="match status" value="6"/>
</dbReference>
<feature type="domain" description="Ricin B lectin" evidence="5">
    <location>
        <begin position="914"/>
        <end position="1048"/>
    </location>
</feature>
<sequence>MRDLIRWAGYGSLQQLEVGAASRGTSMPVSTANRALNNDRLPTAEFVERIAQACGVPAQPWLSARDALADRPYLRDVQPPESVHDSVCPYPGLAAFTSDQAQWFFGREETTADLLDQLAAANGPLLVSGPSGTGKSSLLHAGLLPALRADRLPGSAQWSCVAFTPTGKLPATLAECDLVVVDQFEEVFTLCTDEAQRRQFIETLCAHPRVVLGMRADFLGHCAAYPGLVKALKHGQVLLGPMTDEQLRAAMEKPAAAAGLDLQPGLVEVVLGDLGCGALPLLAHTLMATWRHRCGRMLTIEGYRLTGGVAGAVAKTAERAYQRLSAEQQERTRTLMSRMIQFGDGNADTRRQLDRARLNDEDQEVLDALVDARLVTAHESTVVLAHEAILQAWPRLRDWIQADRARLLVEQRLLEAAEAWERDGRHDSDLYRGHRLAAVLELPNPPAKEFVRASVERERAEQRAAARRTRRLRQMVAVLSCLVLIAAAMTVITVVSRQDIAAQRDIGVSRQVASTAIALRSADLWLAGQLAVAAYKLFPTAEARGAVMTTLANLDPVDHIDVSSGDVVQTVAFSHDKKYLVSASRDGYVRVWPLGDPPSLAVTPFQLAKQPDQVRAAVFDPTGRYLATSGRDGVVRLWPMKDLGPAAVPALQVTGSTGERGPLAFSGDGTLLVTGAQHGGNVTLWDLAKANDSIATFGAHRGEVLAVAFSKAGRLVATGASDGTVKVWNLADSRNPVLVWQDNRNAGPIHAVAFGNSDRLLVTANDDATATIWDVGEAAELATLSGHLGVVYGVAFDPSGRLLATATIDTAARIWDVSDPRNPTSWAVPLAADSDNAYWVAFHPDGRTLASASFGNAVRLWDMDIDRAVARICAITPTISPEQWAEHLADYTYRPPCPNGYVPVPASAEARSSKLIALHSGKCLASRAAVNSSATPVYQFRCGELHTGLWTFGKTGTDYRIRNTTTNMCLDSRPDESRNGDAYLVVQRQCSDAVSQLWTLQVIGETENEVEAQLKQRTSRECLDVNHSNSLDGALAIRWQCAEAANQVFRVSRAALN</sequence>
<dbReference type="Proteomes" id="UP000192674">
    <property type="component" value="Unassembled WGS sequence"/>
</dbReference>
<evidence type="ECO:0000256" key="2">
    <source>
        <dbReference type="ARBA" id="ARBA00022737"/>
    </source>
</evidence>
<dbReference type="InterPro" id="IPR019775">
    <property type="entry name" value="WD40_repeat_CS"/>
</dbReference>
<dbReference type="InterPro" id="IPR049052">
    <property type="entry name" value="nSTAND1"/>
</dbReference>
<dbReference type="Gene3D" id="2.80.10.50">
    <property type="match status" value="1"/>
</dbReference>
<evidence type="ECO:0000259" key="6">
    <source>
        <dbReference type="Pfam" id="PF20703"/>
    </source>
</evidence>
<keyword evidence="1 3" id="KW-0853">WD repeat</keyword>
<keyword evidence="4" id="KW-0812">Transmembrane</keyword>
<evidence type="ECO:0000256" key="1">
    <source>
        <dbReference type="ARBA" id="ARBA00022574"/>
    </source>
</evidence>
<dbReference type="Pfam" id="PF00400">
    <property type="entry name" value="WD40"/>
    <property type="match status" value="6"/>
</dbReference>
<dbReference type="InterPro" id="IPR027417">
    <property type="entry name" value="P-loop_NTPase"/>
</dbReference>
<dbReference type="SUPFAM" id="SSF50978">
    <property type="entry name" value="WD40 repeat-like"/>
    <property type="match status" value="1"/>
</dbReference>
<dbReference type="Pfam" id="PF00652">
    <property type="entry name" value="Ricin_B_lectin"/>
    <property type="match status" value="1"/>
</dbReference>
<name>A0A1W2FA04_KIBAR</name>
<gene>
    <name evidence="7" type="ORF">SAMN05661093_05891</name>
</gene>
<feature type="domain" description="Novel STAND NTPase 1" evidence="6">
    <location>
        <begin position="89"/>
        <end position="174"/>
    </location>
</feature>
<dbReference type="InterPro" id="IPR000772">
    <property type="entry name" value="Ricin_B_lectin"/>
</dbReference>
<protein>
    <submittedName>
        <fullName evidence="7">WD40 repeat</fullName>
    </submittedName>
</protein>
<organism evidence="7 8">
    <name type="scientific">Kibdelosporangium aridum</name>
    <dbReference type="NCBI Taxonomy" id="2030"/>
    <lineage>
        <taxon>Bacteria</taxon>
        <taxon>Bacillati</taxon>
        <taxon>Actinomycetota</taxon>
        <taxon>Actinomycetes</taxon>
        <taxon>Pseudonocardiales</taxon>
        <taxon>Pseudonocardiaceae</taxon>
        <taxon>Kibdelosporangium</taxon>
    </lineage>
</organism>
<feature type="transmembrane region" description="Helical" evidence="4">
    <location>
        <begin position="476"/>
        <end position="495"/>
    </location>
</feature>
<feature type="repeat" description="WD" evidence="3">
    <location>
        <begin position="830"/>
        <end position="871"/>
    </location>
</feature>
<dbReference type="EMBL" id="FWXV01000005">
    <property type="protein sequence ID" value="SMD18760.1"/>
    <property type="molecule type" value="Genomic_DNA"/>
</dbReference>
<dbReference type="InterPro" id="IPR036322">
    <property type="entry name" value="WD40_repeat_dom_sf"/>
</dbReference>
<dbReference type="CDD" id="cd00200">
    <property type="entry name" value="WD40"/>
    <property type="match status" value="1"/>
</dbReference>
<dbReference type="InterPro" id="IPR001680">
    <property type="entry name" value="WD40_rpt"/>
</dbReference>
<dbReference type="Gene3D" id="2.130.10.10">
    <property type="entry name" value="YVTN repeat-like/Quinoprotein amine dehydrogenase"/>
    <property type="match status" value="2"/>
</dbReference>
<keyword evidence="2" id="KW-0677">Repeat</keyword>
<dbReference type="PROSITE" id="PS50294">
    <property type="entry name" value="WD_REPEATS_REGION"/>
    <property type="match status" value="5"/>
</dbReference>
<dbReference type="InterPro" id="IPR020472">
    <property type="entry name" value="WD40_PAC1"/>
</dbReference>
<keyword evidence="4" id="KW-1133">Transmembrane helix</keyword>
<dbReference type="InterPro" id="IPR015943">
    <property type="entry name" value="WD40/YVTN_repeat-like_dom_sf"/>
</dbReference>
<dbReference type="SMART" id="SM00320">
    <property type="entry name" value="WD40"/>
    <property type="match status" value="7"/>
</dbReference>
<dbReference type="PANTHER" id="PTHR19846:SF0">
    <property type="entry name" value="PRE-MRNA PROCESSING FACTOR 4"/>
    <property type="match status" value="1"/>
</dbReference>
<feature type="repeat" description="WD" evidence="3">
    <location>
        <begin position="742"/>
        <end position="783"/>
    </location>
</feature>
<dbReference type="AlphaFoldDB" id="A0A1W2FA04"/>
<dbReference type="PROSITE" id="PS00678">
    <property type="entry name" value="WD_REPEATS_1"/>
    <property type="match status" value="3"/>
</dbReference>
<dbReference type="SUPFAM" id="SSF52540">
    <property type="entry name" value="P-loop containing nucleoside triphosphate hydrolases"/>
    <property type="match status" value="1"/>
</dbReference>
<keyword evidence="4" id="KW-0472">Membrane</keyword>
<feature type="repeat" description="WD" evidence="3">
    <location>
        <begin position="607"/>
        <end position="638"/>
    </location>
</feature>
<evidence type="ECO:0000313" key="8">
    <source>
        <dbReference type="Proteomes" id="UP000192674"/>
    </source>
</evidence>
<feature type="domain" description="Novel STAND NTPase 1" evidence="6">
    <location>
        <begin position="178"/>
        <end position="427"/>
    </location>
</feature>
<dbReference type="PRINTS" id="PR00320">
    <property type="entry name" value="GPROTEINBRPT"/>
</dbReference>
<evidence type="ECO:0000259" key="5">
    <source>
        <dbReference type="Pfam" id="PF00652"/>
    </source>
</evidence>
<evidence type="ECO:0000313" key="7">
    <source>
        <dbReference type="EMBL" id="SMD18760.1"/>
    </source>
</evidence>
<reference evidence="7 8" key="1">
    <citation type="submission" date="2017-04" db="EMBL/GenBank/DDBJ databases">
        <authorList>
            <person name="Afonso C.L."/>
            <person name="Miller P.J."/>
            <person name="Scott M.A."/>
            <person name="Spackman E."/>
            <person name="Goraichik I."/>
            <person name="Dimitrov K.M."/>
            <person name="Suarez D.L."/>
            <person name="Swayne D.E."/>
        </authorList>
    </citation>
    <scope>NUCLEOTIDE SEQUENCE [LARGE SCALE GENOMIC DNA]</scope>
    <source>
        <strain evidence="7 8">DSM 43828</strain>
    </source>
</reference>
<keyword evidence="8" id="KW-1185">Reference proteome</keyword>
<dbReference type="PANTHER" id="PTHR19846">
    <property type="entry name" value="WD40 REPEAT PROTEIN"/>
    <property type="match status" value="1"/>
</dbReference>
<dbReference type="InterPro" id="IPR035992">
    <property type="entry name" value="Ricin_B-like_lectins"/>
</dbReference>
<proteinExistence type="predicted"/>
<dbReference type="Pfam" id="PF20703">
    <property type="entry name" value="nSTAND1"/>
    <property type="match status" value="2"/>
</dbReference>
<dbReference type="CDD" id="cd00161">
    <property type="entry name" value="beta-trefoil_Ricin-like"/>
    <property type="match status" value="1"/>
</dbReference>
<dbReference type="GO" id="GO:0017070">
    <property type="term" value="F:U6 snRNA binding"/>
    <property type="evidence" value="ECO:0007669"/>
    <property type="project" value="TreeGrafter"/>
</dbReference>
<dbReference type="PROSITE" id="PS50231">
    <property type="entry name" value="RICIN_B_LECTIN"/>
    <property type="match status" value="1"/>
</dbReference>
<feature type="repeat" description="WD" evidence="3">
    <location>
        <begin position="784"/>
        <end position="825"/>
    </location>
</feature>
<dbReference type="SUPFAM" id="SSF50370">
    <property type="entry name" value="Ricin B-like lectins"/>
    <property type="match status" value="1"/>
</dbReference>
<feature type="repeat" description="WD" evidence="3">
    <location>
        <begin position="568"/>
        <end position="592"/>
    </location>
</feature>